<dbReference type="SUPFAM" id="SSF52540">
    <property type="entry name" value="P-loop containing nucleoside triphosphate hydrolases"/>
    <property type="match status" value="1"/>
</dbReference>
<protein>
    <recommendedName>
        <fullName evidence="18">AIG1-type G domain-containing protein</fullName>
    </recommendedName>
</protein>
<evidence type="ECO:0000256" key="3">
    <source>
        <dbReference type="ARBA" id="ARBA00022448"/>
    </source>
</evidence>
<keyword evidence="13" id="KW-1133">Transmembrane helix</keyword>
<evidence type="ECO:0000256" key="1">
    <source>
        <dbReference type="ARBA" id="ARBA00001946"/>
    </source>
</evidence>
<keyword evidence="7" id="KW-0479">Metal-binding</keyword>
<dbReference type="Gene3D" id="3.40.50.300">
    <property type="entry name" value="P-loop containing nucleotide triphosphate hydrolases"/>
    <property type="match status" value="1"/>
</dbReference>
<keyword evidence="12" id="KW-0653">Protein transport</keyword>
<feature type="compositionally biased region" description="Polar residues" evidence="17">
    <location>
        <begin position="464"/>
        <end position="474"/>
    </location>
</feature>
<feature type="region of interest" description="Disordered" evidence="17">
    <location>
        <begin position="802"/>
        <end position="842"/>
    </location>
</feature>
<comment type="caution">
    <text evidence="19">The sequence shown here is derived from an EMBL/GenBank/DDBJ whole genome shotgun (WGS) entry which is preliminary data.</text>
</comment>
<comment type="subcellular location">
    <subcellularLocation>
        <location evidence="2">Membrane</location>
        <topology evidence="2">Single-pass membrane protein</topology>
    </subcellularLocation>
    <subcellularLocation>
        <location evidence="16">Plastid</location>
        <location evidence="16">Chloroplast outer membrane</location>
    </subcellularLocation>
</comment>
<name>A0A9P8D0M0_MORAP</name>
<feature type="region of interest" description="Disordered" evidence="17">
    <location>
        <begin position="131"/>
        <end position="239"/>
    </location>
</feature>
<evidence type="ECO:0000256" key="8">
    <source>
        <dbReference type="ARBA" id="ARBA00022741"/>
    </source>
</evidence>
<feature type="region of interest" description="Disordered" evidence="17">
    <location>
        <begin position="13"/>
        <end position="39"/>
    </location>
</feature>
<feature type="compositionally biased region" description="Low complexity" evidence="17">
    <location>
        <begin position="816"/>
        <end position="841"/>
    </location>
</feature>
<dbReference type="EMBL" id="JAIFTL010000028">
    <property type="protein sequence ID" value="KAG9325974.1"/>
    <property type="molecule type" value="Genomic_DNA"/>
</dbReference>
<evidence type="ECO:0000259" key="18">
    <source>
        <dbReference type="Pfam" id="PF04548"/>
    </source>
</evidence>
<keyword evidence="10" id="KW-1002">Plastid outer membrane</keyword>
<keyword evidence="3" id="KW-0813">Transport</keyword>
<feature type="compositionally biased region" description="Low complexity" evidence="17">
    <location>
        <begin position="294"/>
        <end position="312"/>
    </location>
</feature>
<feature type="compositionally biased region" description="Polar residues" evidence="17">
    <location>
        <begin position="342"/>
        <end position="351"/>
    </location>
</feature>
<dbReference type="GO" id="GO:0005525">
    <property type="term" value="F:GTP binding"/>
    <property type="evidence" value="ECO:0007669"/>
    <property type="project" value="UniProtKB-KW"/>
</dbReference>
<keyword evidence="8" id="KW-0547">Nucleotide-binding</keyword>
<feature type="compositionally biased region" description="Polar residues" evidence="17">
    <location>
        <begin position="86"/>
        <end position="97"/>
    </location>
</feature>
<gene>
    <name evidence="19" type="ORF">KVV02_008406</name>
</gene>
<dbReference type="GO" id="GO:0046872">
    <property type="term" value="F:metal ion binding"/>
    <property type="evidence" value="ECO:0007669"/>
    <property type="project" value="UniProtKB-KW"/>
</dbReference>
<reference evidence="19" key="1">
    <citation type="submission" date="2021-07" db="EMBL/GenBank/DDBJ databases">
        <title>Draft genome of Mortierella alpina, strain LL118, isolated from an aspen leaf litter sample.</title>
        <authorList>
            <person name="Yang S."/>
            <person name="Vinatzer B.A."/>
        </authorList>
    </citation>
    <scope>NUCLEOTIDE SEQUENCE</scope>
    <source>
        <strain evidence="19">LL118</strain>
    </source>
</reference>
<evidence type="ECO:0000256" key="14">
    <source>
        <dbReference type="ARBA" id="ARBA00023134"/>
    </source>
</evidence>
<dbReference type="GO" id="GO:0016787">
    <property type="term" value="F:hydrolase activity"/>
    <property type="evidence" value="ECO:0007669"/>
    <property type="project" value="UniProtKB-KW"/>
</dbReference>
<feature type="region of interest" description="Disordered" evidence="17">
    <location>
        <begin position="425"/>
        <end position="474"/>
    </location>
</feature>
<dbReference type="Proteomes" id="UP000717515">
    <property type="component" value="Unassembled WGS sequence"/>
</dbReference>
<evidence type="ECO:0000256" key="11">
    <source>
        <dbReference type="ARBA" id="ARBA00022842"/>
    </source>
</evidence>
<evidence type="ECO:0000256" key="10">
    <source>
        <dbReference type="ARBA" id="ARBA00022805"/>
    </source>
</evidence>
<feature type="compositionally biased region" description="Polar residues" evidence="17">
    <location>
        <begin position="14"/>
        <end position="24"/>
    </location>
</feature>
<feature type="domain" description="AIG1-type G" evidence="18">
    <location>
        <begin position="638"/>
        <end position="772"/>
    </location>
</feature>
<sequence length="914" mass="96501">MFDRLRFKSKKTDALSSPSASTASVLPGHKEETVDSSSPTLAAVSYPSAANLLGRSSSNGSTHLLQQKTSLTSLNNLYDSHHHSRSNLNLMNNTKGNDNYKVPLEDNSCSIKVPIPDTEDRPRSQTINNFSQYQQDSSQHTSHDSERRSSQGPRTNLATKPAVGTYAGATVTSTPPPDTPSVGPASSAVTPSPASASAPASAYASAASSATPSRSSSTSNRGGAGISTGSFTPLSATPPLTPRLAHEVADISLANGHDTLAGAGSLGNADLANHALARDRPASLPQHAHPSGQSASSTPATAATVVGHYQRQQQLQQQQVPVIYGGAFSRADEGAMSPSTVFVSSPISYQPPSNPLTLQGSTQQQQTLHPQDGFQHQQVSVVSGGASNSAAAAQDSQATDAEISHDSMHRARSLVQQAFAANRETLHKQQQYQEQQMRQFQEDSSNSRSSSSYSVPQKKELQGEPQSLSSSSTALGQDMPIVSALAVAAALASENSSPDHGTQQQTDTHITSINTVPLLLQDDNQQRSRDRTTYAPGTTGQFESPAFVNPSPYPVSGTNQACASSTGINSGTGSHTLGHGAGAGGAGYGGIAGGGSSFFPSPISRASTSMAAAHLVTHDVRQVSGRSHIEDGAGPLVLMAIGKTGQGKSSLLNKIMGTNELKASASVRAVTKGIAERTGWGRFEDSRRVLVTVADTPGLADTEGDDEKNIPILQEYIRSVGTRVGVSAFLLVFKIDSGVDMIVTILQAFNEIMKDFPNFWDNVVLVFTGCDYRRNVMNTKQLYHEEVQRQLQEHFFKDLYSSSGGEGSSGTDHRPSLSTESSSTSTGTTTTTSNGTLNGSSAMGMLSEELTPVVPMVFLTCAEAPCGFSLGEKCDCKARTTFLNAGIKRLWYAVRNKKRWVLDQDENDDLLGHS</sequence>
<dbReference type="GO" id="GO:0016020">
    <property type="term" value="C:membrane"/>
    <property type="evidence" value="ECO:0007669"/>
    <property type="project" value="UniProtKB-SubCell"/>
</dbReference>
<feature type="compositionally biased region" description="Low complexity" evidence="17">
    <location>
        <begin position="429"/>
        <end position="454"/>
    </location>
</feature>
<dbReference type="Pfam" id="PF04548">
    <property type="entry name" value="AIG1"/>
    <property type="match status" value="1"/>
</dbReference>
<keyword evidence="15" id="KW-0472">Membrane</keyword>
<comment type="cofactor">
    <cofactor evidence="1">
        <name>Mg(2+)</name>
        <dbReference type="ChEBI" id="CHEBI:18420"/>
    </cofactor>
</comment>
<accession>A0A9P8D0M0</accession>
<dbReference type="InterPro" id="IPR045058">
    <property type="entry name" value="GIMA/IAN/Toc"/>
</dbReference>
<keyword evidence="11" id="KW-0460">Magnesium</keyword>
<dbReference type="PANTHER" id="PTHR10903:SF135">
    <property type="entry name" value="TRANSLOCASE OF CHLOROPLAST 120, CHLOROPLASTIC-RELATED"/>
    <property type="match status" value="1"/>
</dbReference>
<evidence type="ECO:0000256" key="16">
    <source>
        <dbReference type="ARBA" id="ARBA00024013"/>
    </source>
</evidence>
<feature type="compositionally biased region" description="Low complexity" evidence="17">
    <location>
        <begin position="180"/>
        <end position="219"/>
    </location>
</feature>
<dbReference type="InterPro" id="IPR006703">
    <property type="entry name" value="G_AIG1"/>
</dbReference>
<dbReference type="AlphaFoldDB" id="A0A9P8D0M0"/>
<proteinExistence type="predicted"/>
<evidence type="ECO:0000313" key="20">
    <source>
        <dbReference type="Proteomes" id="UP000717515"/>
    </source>
</evidence>
<dbReference type="PANTHER" id="PTHR10903">
    <property type="entry name" value="GTPASE, IMAP FAMILY MEMBER-RELATED"/>
    <property type="match status" value="1"/>
</dbReference>
<feature type="region of interest" description="Disordered" evidence="17">
    <location>
        <begin position="85"/>
        <end position="105"/>
    </location>
</feature>
<keyword evidence="14" id="KW-0342">GTP-binding</keyword>
<evidence type="ECO:0000256" key="7">
    <source>
        <dbReference type="ARBA" id="ARBA00022723"/>
    </source>
</evidence>
<dbReference type="InterPro" id="IPR027417">
    <property type="entry name" value="P-loop_NTPase"/>
</dbReference>
<feature type="compositionally biased region" description="Polar residues" evidence="17">
    <location>
        <begin position="556"/>
        <end position="565"/>
    </location>
</feature>
<evidence type="ECO:0000256" key="12">
    <source>
        <dbReference type="ARBA" id="ARBA00022927"/>
    </source>
</evidence>
<feature type="compositionally biased region" description="Low complexity" evidence="17">
    <location>
        <begin position="131"/>
        <end position="140"/>
    </location>
</feature>
<evidence type="ECO:0000256" key="13">
    <source>
        <dbReference type="ARBA" id="ARBA00022989"/>
    </source>
</evidence>
<evidence type="ECO:0000256" key="17">
    <source>
        <dbReference type="SAM" id="MobiDB-lite"/>
    </source>
</evidence>
<keyword evidence="9" id="KW-0378">Hydrolase</keyword>
<keyword evidence="4" id="KW-0150">Chloroplast</keyword>
<evidence type="ECO:0000313" key="19">
    <source>
        <dbReference type="EMBL" id="KAG9325974.1"/>
    </source>
</evidence>
<evidence type="ECO:0000256" key="4">
    <source>
        <dbReference type="ARBA" id="ARBA00022528"/>
    </source>
</evidence>
<feature type="region of interest" description="Disordered" evidence="17">
    <location>
        <begin position="282"/>
        <end position="312"/>
    </location>
</feature>
<evidence type="ECO:0000256" key="9">
    <source>
        <dbReference type="ARBA" id="ARBA00022801"/>
    </source>
</evidence>
<evidence type="ECO:0000256" key="2">
    <source>
        <dbReference type="ARBA" id="ARBA00004167"/>
    </source>
</evidence>
<evidence type="ECO:0000256" key="15">
    <source>
        <dbReference type="ARBA" id="ARBA00023136"/>
    </source>
</evidence>
<organism evidence="19 20">
    <name type="scientific">Mortierella alpina</name>
    <name type="common">Oleaginous fungus</name>
    <name type="synonym">Mortierella renispora</name>
    <dbReference type="NCBI Taxonomy" id="64518"/>
    <lineage>
        <taxon>Eukaryota</taxon>
        <taxon>Fungi</taxon>
        <taxon>Fungi incertae sedis</taxon>
        <taxon>Mucoromycota</taxon>
        <taxon>Mortierellomycotina</taxon>
        <taxon>Mortierellomycetes</taxon>
        <taxon>Mortierellales</taxon>
        <taxon>Mortierellaceae</taxon>
        <taxon>Mortierella</taxon>
    </lineage>
</organism>
<feature type="region of interest" description="Disordered" evidence="17">
    <location>
        <begin position="517"/>
        <end position="565"/>
    </location>
</feature>
<feature type="compositionally biased region" description="Low complexity" evidence="17">
    <location>
        <begin position="356"/>
        <end position="398"/>
    </location>
</feature>
<dbReference type="GO" id="GO:0015031">
    <property type="term" value="P:protein transport"/>
    <property type="evidence" value="ECO:0007669"/>
    <property type="project" value="UniProtKB-KW"/>
</dbReference>
<evidence type="ECO:0000256" key="5">
    <source>
        <dbReference type="ARBA" id="ARBA00022640"/>
    </source>
</evidence>
<keyword evidence="5" id="KW-0934">Plastid</keyword>
<evidence type="ECO:0000256" key="6">
    <source>
        <dbReference type="ARBA" id="ARBA00022692"/>
    </source>
</evidence>
<feature type="region of interest" description="Disordered" evidence="17">
    <location>
        <begin position="342"/>
        <end position="409"/>
    </location>
</feature>
<keyword evidence="6" id="KW-0812">Transmembrane</keyword>